<reference evidence="2" key="1">
    <citation type="submission" date="2020-11" db="EMBL/GenBank/DDBJ databases">
        <title>Chlorella ohadii genome sequencing and assembly.</title>
        <authorList>
            <person name="Murik O."/>
            <person name="Treves H."/>
            <person name="Kedem I."/>
            <person name="Shotland Y."/>
            <person name="Kaplan A."/>
        </authorList>
    </citation>
    <scope>NUCLEOTIDE SEQUENCE</scope>
    <source>
        <strain evidence="2">1</strain>
    </source>
</reference>
<feature type="compositionally biased region" description="Low complexity" evidence="1">
    <location>
        <begin position="783"/>
        <end position="798"/>
    </location>
</feature>
<dbReference type="Proteomes" id="UP001205105">
    <property type="component" value="Unassembled WGS sequence"/>
</dbReference>
<sequence length="1490" mass="155971">MCRSSCTVATLNRRCLEKAVDILNAVLEGDPADPAGRGSSSGSSGVYRRTHTELSKAAMLYAVASLTAFPSLAKETPMLPHVAAAMALRTALDAAADPALLAAQDKVLQLLFKDTACYNTHLEGVLEDALRLPAAGSPADPAHTAAFDLVHRQLAAVVKSLPDPCTGPAAAKRLGRLLNLIVQSTPTLLDPPAGLCKTDLAELNTNMGRLRGALDIRVGEGGKWHAGAKVQELVRLYGEGLAGRMAVKVEQALDDELQKETSDEAAAGKPAAAQVGKTMPQLRTRTLQALAPVLVRAAKSTIQAGREAHAAVQEAAAATGAPELQQSLSLLQFGLVGLGNIPQLIGAGQENENLLAVELRTTLAARGAKSTEAQLASLTEELHAGHIDAVVNSAGIIAVDMSALVLSFQRADVYAMGLGAGMLTIHATTRGMARGLTEISPEVKTLLSLRRTRSDLDSLAGKMDRTLRGDADAIQASHVLAAGGRQAVQAALERMQESPTVTAMLKAVQDDKNDVLSDLLSEASTGVFHSLMDALNLDELYAATACVQPAGLHLGSEAREHWPGALRTLGRLKELCISTPLLEAMSTATSELATASRMRAVVKVDPSAQQAFQRLMAWLPGGWLAPLHRLQGLLVGFGMLTPAEEAALGRCREQLAHLASNVATEEAAVSSLVATLRATHGQVPPELLAMEDQMLESARQALAEARAAGQLREDRDPLAAFESLSIEALDLAALAALPPKEAMQKSVQFWRAAVRGAKGAVKLLLPLVRRNVRGAGPARAAACRRSAVNSPPAAAAGGRRQRRVTFAAPPAQQPGQLEAEDGGAVAEPGTSAGTGDALRPVDPMQQLVQGMGGLTVRAADRQETRLRHAQLENCALRRQLHLAEEELRRQARRAGAAAARRQRAVVAESEEDDGGDREPAGFSSRRSLRGGAAPTGSRSSDSRRLLGGSRRRGGYQWEHAECSLEDSSSGEEDEQEFWLRSRRGGVQSRGMQDQLGRSSRRAAGSSDWAGASALEAAPSRRSGGRSLRAHTHQQPEGSSGDDAASWAGGQSTASSGQPTASLPSCSTGRRSRQPAAGCTSRGGAAAAGASKGAQQVRTIDTTDWEVQPPRPAPAAGQDFDAFVAQRCTVLSADSGATSCIEVPDGQLVHMPWYMVLAIAREQESAAACYSSPLSPCRGCRKRTHALGAKPAPGAPLGEVEFTQLPMLLYDGEFWVGHDAPTIGVLASLATCGTAGGDLQMLAGTLAWRASVWKELTGNTGDSCGGIWEAPNQLAGSSAADVVSCLAVGMCGTEDGEGKMLAFVGRPSASTQRKAGMAAVCVRALWAAEPRAAAADAFALTQFTDPLPAALLWHAAQCGVTACLGEGVWDSMAATGGVRVRMCRWKLFCLTADGSTAVFYRDQFLELHTPSAAAERLLADSKLHEAGKLASKTDRTVASPPAAVVWGPVCVPEGNAAPAVPAWVTTDPAPQGSKARNEKAALAKPARSGRR</sequence>
<accession>A0AAD5H1S9</accession>
<gene>
    <name evidence="2" type="ORF">COHA_009172</name>
</gene>
<name>A0AAD5H1S9_9CHLO</name>
<dbReference type="EMBL" id="JADXDR010000168">
    <property type="protein sequence ID" value="KAI7836990.1"/>
    <property type="molecule type" value="Genomic_DNA"/>
</dbReference>
<feature type="compositionally biased region" description="Low complexity" evidence="1">
    <location>
        <begin position="1075"/>
        <end position="1093"/>
    </location>
</feature>
<evidence type="ECO:0000256" key="1">
    <source>
        <dbReference type="SAM" id="MobiDB-lite"/>
    </source>
</evidence>
<evidence type="ECO:0000313" key="3">
    <source>
        <dbReference type="Proteomes" id="UP001205105"/>
    </source>
</evidence>
<evidence type="ECO:0000313" key="2">
    <source>
        <dbReference type="EMBL" id="KAI7836990.1"/>
    </source>
</evidence>
<proteinExistence type="predicted"/>
<feature type="compositionally biased region" description="Polar residues" evidence="1">
    <location>
        <begin position="1048"/>
        <end position="1068"/>
    </location>
</feature>
<keyword evidence="3" id="KW-1185">Reference proteome</keyword>
<feature type="region of interest" description="Disordered" evidence="1">
    <location>
        <begin position="1462"/>
        <end position="1490"/>
    </location>
</feature>
<feature type="region of interest" description="Disordered" evidence="1">
    <location>
        <begin position="809"/>
        <end position="839"/>
    </location>
</feature>
<feature type="compositionally biased region" description="Low complexity" evidence="1">
    <location>
        <begin position="1001"/>
        <end position="1013"/>
    </location>
</feature>
<feature type="region of interest" description="Disordered" evidence="1">
    <location>
        <begin position="783"/>
        <end position="802"/>
    </location>
</feature>
<organism evidence="2 3">
    <name type="scientific">Chlorella ohadii</name>
    <dbReference type="NCBI Taxonomy" id="2649997"/>
    <lineage>
        <taxon>Eukaryota</taxon>
        <taxon>Viridiplantae</taxon>
        <taxon>Chlorophyta</taxon>
        <taxon>core chlorophytes</taxon>
        <taxon>Trebouxiophyceae</taxon>
        <taxon>Chlorellales</taxon>
        <taxon>Chlorellaceae</taxon>
        <taxon>Chlorella clade</taxon>
        <taxon>Chlorella</taxon>
    </lineage>
</organism>
<comment type="caution">
    <text evidence="2">The sequence shown here is derived from an EMBL/GenBank/DDBJ whole genome shotgun (WGS) entry which is preliminary data.</text>
</comment>
<protein>
    <submittedName>
        <fullName evidence="2">Uncharacterized protein</fullName>
    </submittedName>
</protein>
<feature type="region of interest" description="Disordered" evidence="1">
    <location>
        <begin position="258"/>
        <end position="277"/>
    </location>
</feature>
<feature type="region of interest" description="Disordered" evidence="1">
    <location>
        <begin position="903"/>
        <end position="1096"/>
    </location>
</feature>